<dbReference type="GO" id="GO:0045936">
    <property type="term" value="P:negative regulation of phosphate metabolic process"/>
    <property type="evidence" value="ECO:0007669"/>
    <property type="project" value="InterPro"/>
</dbReference>
<keyword evidence="10" id="KW-1185">Reference proteome</keyword>
<comment type="similarity">
    <text evidence="2 7">Belongs to the PhoU family.</text>
</comment>
<comment type="subcellular location">
    <subcellularLocation>
        <location evidence="1 7">Cytoplasm</location>
    </subcellularLocation>
</comment>
<dbReference type="FunFam" id="1.20.58.220:FF:000004">
    <property type="entry name" value="Phosphate-specific transport system accessory protein PhoU"/>
    <property type="match status" value="1"/>
</dbReference>
<evidence type="ECO:0000256" key="4">
    <source>
        <dbReference type="ARBA" id="ARBA00022448"/>
    </source>
</evidence>
<comment type="subunit">
    <text evidence="3 7">Homodimer.</text>
</comment>
<dbReference type="OrthoDB" id="9814256at2"/>
<evidence type="ECO:0000256" key="5">
    <source>
        <dbReference type="ARBA" id="ARBA00022490"/>
    </source>
</evidence>
<dbReference type="EMBL" id="CP003096">
    <property type="protein sequence ID" value="AER65783.1"/>
    <property type="molecule type" value="Genomic_DNA"/>
</dbReference>
<evidence type="ECO:0000313" key="9">
    <source>
        <dbReference type="EMBL" id="AER65783.1"/>
    </source>
</evidence>
<keyword evidence="5 7" id="KW-0963">Cytoplasm</keyword>
<dbReference type="STRING" id="580340.Tlie_0037"/>
<evidence type="ECO:0000259" key="8">
    <source>
        <dbReference type="Pfam" id="PF01895"/>
    </source>
</evidence>
<comment type="function">
    <text evidence="7">Plays a role in the regulation of phosphate uptake.</text>
</comment>
<evidence type="ECO:0000256" key="2">
    <source>
        <dbReference type="ARBA" id="ARBA00008107"/>
    </source>
</evidence>
<dbReference type="InterPro" id="IPR028366">
    <property type="entry name" value="PhoU"/>
</dbReference>
<dbReference type="HOGENOM" id="CLU_078518_3_0_0"/>
<dbReference type="InterPro" id="IPR026022">
    <property type="entry name" value="PhoU_dom"/>
</dbReference>
<dbReference type="InterPro" id="IPR038078">
    <property type="entry name" value="PhoU-like_sf"/>
</dbReference>
<dbReference type="AlphaFoldDB" id="G7V5F6"/>
<dbReference type="PANTHER" id="PTHR42930:SF3">
    <property type="entry name" value="PHOSPHATE-SPECIFIC TRANSPORT SYSTEM ACCESSORY PROTEIN PHOU"/>
    <property type="match status" value="1"/>
</dbReference>
<dbReference type="PIRSF" id="PIRSF003107">
    <property type="entry name" value="PhoU"/>
    <property type="match status" value="1"/>
</dbReference>
<dbReference type="Proteomes" id="UP000005868">
    <property type="component" value="Chromosome"/>
</dbReference>
<keyword evidence="6 7" id="KW-0592">Phosphate transport</keyword>
<evidence type="ECO:0000256" key="7">
    <source>
        <dbReference type="PIRNR" id="PIRNR003107"/>
    </source>
</evidence>
<dbReference type="GO" id="GO:0006817">
    <property type="term" value="P:phosphate ion transport"/>
    <property type="evidence" value="ECO:0007669"/>
    <property type="project" value="UniProtKB-KW"/>
</dbReference>
<dbReference type="GO" id="GO:0030643">
    <property type="term" value="P:intracellular phosphate ion homeostasis"/>
    <property type="evidence" value="ECO:0007669"/>
    <property type="project" value="InterPro"/>
</dbReference>
<evidence type="ECO:0000313" key="10">
    <source>
        <dbReference type="Proteomes" id="UP000005868"/>
    </source>
</evidence>
<name>G7V5F6_THELD</name>
<dbReference type="eggNOG" id="COG0704">
    <property type="taxonomic scope" value="Bacteria"/>
</dbReference>
<gene>
    <name evidence="9" type="ordered locus">Tlie_0037</name>
</gene>
<dbReference type="Pfam" id="PF01895">
    <property type="entry name" value="PhoU"/>
    <property type="match status" value="2"/>
</dbReference>
<protein>
    <recommendedName>
        <fullName evidence="7">Phosphate-specific transport system accessory protein PhoU</fullName>
    </recommendedName>
</protein>
<evidence type="ECO:0000256" key="6">
    <source>
        <dbReference type="ARBA" id="ARBA00022592"/>
    </source>
</evidence>
<dbReference type="Gene3D" id="1.20.58.220">
    <property type="entry name" value="Phosphate transport system protein phou homolog 2, domain 2"/>
    <property type="match status" value="1"/>
</dbReference>
<proteinExistence type="inferred from homology"/>
<reference evidence="10" key="1">
    <citation type="submission" date="2011-10" db="EMBL/GenBank/DDBJ databases">
        <title>The complete genome of chromosome of Thermovirga lienii DSM 17291.</title>
        <authorList>
            <consortium name="US DOE Joint Genome Institute (JGI-PGF)"/>
            <person name="Lucas S."/>
            <person name="Copeland A."/>
            <person name="Lapidus A."/>
            <person name="Glavina del Rio T."/>
            <person name="Dalin E."/>
            <person name="Tice H."/>
            <person name="Bruce D."/>
            <person name="Goodwin L."/>
            <person name="Pitluck S."/>
            <person name="Peters L."/>
            <person name="Mikhailova N."/>
            <person name="Saunders E."/>
            <person name="Kyrpides N."/>
            <person name="Mavromatis K."/>
            <person name="Ivanova N."/>
            <person name="Last F.I."/>
            <person name="Brettin T."/>
            <person name="Detter J.C."/>
            <person name="Han C."/>
            <person name="Larimer F."/>
            <person name="Land M."/>
            <person name="Hauser L."/>
            <person name="Markowitz V."/>
            <person name="Cheng J.-F."/>
            <person name="Hugenholtz P."/>
            <person name="Woyke T."/>
            <person name="Wu D."/>
            <person name="Spring S."/>
            <person name="Schroeder M."/>
            <person name="Brambilla E.-M."/>
            <person name="Klenk H.-P."/>
            <person name="Eisen J.A."/>
        </authorList>
    </citation>
    <scope>NUCLEOTIDE SEQUENCE [LARGE SCALE GENOMIC DNA]</scope>
    <source>
        <strain evidence="10">ATCC BAA-1197 / DSM 17291 / Cas60314</strain>
    </source>
</reference>
<feature type="domain" description="PhoU" evidence="8">
    <location>
        <begin position="125"/>
        <end position="209"/>
    </location>
</feature>
<accession>G7V5F6</accession>
<feature type="domain" description="PhoU" evidence="8">
    <location>
        <begin position="23"/>
        <end position="109"/>
    </location>
</feature>
<dbReference type="SUPFAM" id="SSF109755">
    <property type="entry name" value="PhoU-like"/>
    <property type="match status" value="1"/>
</dbReference>
<sequence length="238" mass="27159">MANHLTGRKALDEELNSLYNKLMKLGALAEDAINKAIWALKKSDLNLADEVMRGDEELDQITQSINEQALEIIARFQPVAMDLRMIASILHMSVDLERIGDLGVSIAKIAKALSKEKLIKPLIDIPRMGEKIREMIDLALKAFVNKNPEEAKKICALDDEIDDLDKQIFRELVVLMMENPRNIEQAMQLILVSRALERAGDHVTNLCEHTVYMCTGNFIRASSYRRRIERSEEEEKRD</sequence>
<keyword evidence="4 7" id="KW-0813">Transport</keyword>
<dbReference type="GO" id="GO:0005737">
    <property type="term" value="C:cytoplasm"/>
    <property type="evidence" value="ECO:0007669"/>
    <property type="project" value="UniProtKB-SubCell"/>
</dbReference>
<dbReference type="NCBIfam" id="TIGR02135">
    <property type="entry name" value="phoU_full"/>
    <property type="match status" value="1"/>
</dbReference>
<dbReference type="PANTHER" id="PTHR42930">
    <property type="entry name" value="PHOSPHATE-SPECIFIC TRANSPORT SYSTEM ACCESSORY PROTEIN PHOU"/>
    <property type="match status" value="1"/>
</dbReference>
<organism evidence="9 10">
    <name type="scientific">Thermovirga lienii (strain ATCC BAA-1197 / DSM 17291 / Cas60314)</name>
    <dbReference type="NCBI Taxonomy" id="580340"/>
    <lineage>
        <taxon>Bacteria</taxon>
        <taxon>Thermotogati</taxon>
        <taxon>Synergistota</taxon>
        <taxon>Synergistia</taxon>
        <taxon>Synergistales</taxon>
        <taxon>Thermovirgaceae</taxon>
        <taxon>Thermovirga</taxon>
    </lineage>
</organism>
<reference evidence="9 10" key="2">
    <citation type="journal article" date="2012" name="Stand. Genomic Sci.">
        <title>Genome sequence of the moderately thermophilic, amino-acid-degrading and sulfur-reducing bacterium Thermovirga lienii type strain (Cas60314(T)).</title>
        <authorList>
            <person name="Goker M."/>
            <person name="Saunders E."/>
            <person name="Lapidus A."/>
            <person name="Nolan M."/>
            <person name="Lucas S."/>
            <person name="Hammon N."/>
            <person name="Deshpande S."/>
            <person name="Cheng J.F."/>
            <person name="Han C."/>
            <person name="Tapia R."/>
            <person name="Goodwin L.A."/>
            <person name="Pitluck S."/>
            <person name="Liolios K."/>
            <person name="Mavromatis K."/>
            <person name="Pagani I."/>
            <person name="Ivanova N."/>
            <person name="Mikhailova N."/>
            <person name="Pati A."/>
            <person name="Chen A."/>
            <person name="Palaniappan K."/>
            <person name="Land M."/>
            <person name="Chang Y.J."/>
            <person name="Jeffries C.D."/>
            <person name="Brambilla E.M."/>
            <person name="Rohde M."/>
            <person name="Spring S."/>
            <person name="Detter J.C."/>
            <person name="Woyke T."/>
            <person name="Bristow J."/>
            <person name="Eisen J.A."/>
            <person name="Markowitz V."/>
            <person name="Hugenholtz P."/>
            <person name="Kyrpides N.C."/>
            <person name="Klenk H.P."/>
        </authorList>
    </citation>
    <scope>NUCLEOTIDE SEQUENCE [LARGE SCALE GENOMIC DNA]</scope>
    <source>
        <strain evidence="10">ATCC BAA-1197 / DSM 17291 / Cas60314</strain>
    </source>
</reference>
<evidence type="ECO:0000256" key="3">
    <source>
        <dbReference type="ARBA" id="ARBA00011738"/>
    </source>
</evidence>
<evidence type="ECO:0000256" key="1">
    <source>
        <dbReference type="ARBA" id="ARBA00004496"/>
    </source>
</evidence>
<dbReference type="KEGG" id="tli:Tlie_0037"/>